<evidence type="ECO:0000313" key="1">
    <source>
        <dbReference type="EMBL" id="BBL02933.1"/>
    </source>
</evidence>
<name>A0A3D3YM70_9BACT</name>
<organism evidence="1 2">
    <name type="scientific">Alistipes communis</name>
    <dbReference type="NCBI Taxonomy" id="2585118"/>
    <lineage>
        <taxon>Bacteria</taxon>
        <taxon>Pseudomonadati</taxon>
        <taxon>Bacteroidota</taxon>
        <taxon>Bacteroidia</taxon>
        <taxon>Bacteroidales</taxon>
        <taxon>Rikenellaceae</taxon>
        <taxon>Alistipes</taxon>
    </lineage>
</organism>
<dbReference type="GeneID" id="78340969"/>
<dbReference type="STRING" id="1118061.GCA_000311925_02072"/>
<dbReference type="OrthoDB" id="1001734at2"/>
<reference evidence="2" key="1">
    <citation type="submission" date="2019-06" db="EMBL/GenBank/DDBJ databases">
        <title>Alistipes onderdonkii subsp. vulgaris subsp. nov., Alistipes dispar sp. nov. and Alistipes communis sp. nov., isolated from human faeces, and creation of Alistipes onderdonkii subsp. onderdonkii subsp. nov.</title>
        <authorList>
            <person name="Sakamoto M."/>
            <person name="Ikeyama N."/>
            <person name="Ogata Y."/>
            <person name="Suda W."/>
            <person name="Iino T."/>
            <person name="Hattori M."/>
            <person name="Ohkuma M."/>
        </authorList>
    </citation>
    <scope>NUCLEOTIDE SEQUENCE [LARGE SCALE GENOMIC DNA]</scope>
    <source>
        <strain evidence="2">5CBH24</strain>
    </source>
</reference>
<proteinExistence type="predicted"/>
<protein>
    <submittedName>
        <fullName evidence="1">Uncharacterized protein</fullName>
    </submittedName>
</protein>
<dbReference type="KEGG" id="acou:A5CBH24_02460"/>
<gene>
    <name evidence="1" type="ORF">A5CBH24_02460</name>
</gene>
<accession>A0A4Y1WP96</accession>
<keyword evidence="2" id="KW-1185">Reference proteome</keyword>
<dbReference type="Proteomes" id="UP000318946">
    <property type="component" value="Chromosome"/>
</dbReference>
<evidence type="ECO:0000313" key="2">
    <source>
        <dbReference type="Proteomes" id="UP000318946"/>
    </source>
</evidence>
<dbReference type="RefSeq" id="WP_141411935.1">
    <property type="nucleotide sequence ID" value="NZ_AP019735.1"/>
</dbReference>
<dbReference type="EMBL" id="AP019735">
    <property type="protein sequence ID" value="BBL02933.1"/>
    <property type="molecule type" value="Genomic_DNA"/>
</dbReference>
<dbReference type="AlphaFoldDB" id="A0A3D3YM70"/>
<accession>A0A3D3YM70</accession>
<sequence>MSNWIIVILCAVAAVALFVAGMSLTLMLKGHHIDSEISTNKEMQRRGIKCAVQETREAMQQADCSDTSGLCSGNCAGCDVEHEQK</sequence>
<accession>A0A4Y1XSM8</accession>